<evidence type="ECO:0000313" key="5">
    <source>
        <dbReference type="EMBL" id="GAA4431788.1"/>
    </source>
</evidence>
<dbReference type="PANTHER" id="PTHR43490:SF99">
    <property type="entry name" value="SHORT-CHAIN DEHYDROGENASE_REDUCTASE"/>
    <property type="match status" value="1"/>
</dbReference>
<comment type="similarity">
    <text evidence="1 4">Belongs to the short-chain dehydrogenases/reductases (SDR) family.</text>
</comment>
<organism evidence="5 6">
    <name type="scientific">Georgenia halophila</name>
    <dbReference type="NCBI Taxonomy" id="620889"/>
    <lineage>
        <taxon>Bacteria</taxon>
        <taxon>Bacillati</taxon>
        <taxon>Actinomycetota</taxon>
        <taxon>Actinomycetes</taxon>
        <taxon>Micrococcales</taxon>
        <taxon>Bogoriellaceae</taxon>
        <taxon>Georgenia</taxon>
    </lineage>
</organism>
<protein>
    <submittedName>
        <fullName evidence="5">SDR family NAD(P)-dependent oxidoreductase</fullName>
    </submittedName>
</protein>
<reference evidence="6" key="1">
    <citation type="journal article" date="2019" name="Int. J. Syst. Evol. Microbiol.">
        <title>The Global Catalogue of Microorganisms (GCM) 10K type strain sequencing project: providing services to taxonomists for standard genome sequencing and annotation.</title>
        <authorList>
            <consortium name="The Broad Institute Genomics Platform"/>
            <consortium name="The Broad Institute Genome Sequencing Center for Infectious Disease"/>
            <person name="Wu L."/>
            <person name="Ma J."/>
        </authorList>
    </citation>
    <scope>NUCLEOTIDE SEQUENCE [LARGE SCALE GENOMIC DNA]</scope>
    <source>
        <strain evidence="6">JCM 17810</strain>
    </source>
</reference>
<dbReference type="PRINTS" id="PR00081">
    <property type="entry name" value="GDHRDH"/>
</dbReference>
<dbReference type="InterPro" id="IPR002347">
    <property type="entry name" value="SDR_fam"/>
</dbReference>
<dbReference type="InterPro" id="IPR020904">
    <property type="entry name" value="Sc_DH/Rdtase_CS"/>
</dbReference>
<name>A0ABP8LL35_9MICO</name>
<dbReference type="SUPFAM" id="SSF51735">
    <property type="entry name" value="NAD(P)-binding Rossmann-fold domains"/>
    <property type="match status" value="1"/>
</dbReference>
<dbReference type="PRINTS" id="PR00080">
    <property type="entry name" value="SDRFAMILY"/>
</dbReference>
<keyword evidence="2" id="KW-0521">NADP</keyword>
<dbReference type="Proteomes" id="UP001500622">
    <property type="component" value="Unassembled WGS sequence"/>
</dbReference>
<dbReference type="PANTHER" id="PTHR43490">
    <property type="entry name" value="(+)-NEOMENTHOL DEHYDROGENASE"/>
    <property type="match status" value="1"/>
</dbReference>
<dbReference type="Gene3D" id="3.40.50.720">
    <property type="entry name" value="NAD(P)-binding Rossmann-like Domain"/>
    <property type="match status" value="1"/>
</dbReference>
<evidence type="ECO:0000256" key="1">
    <source>
        <dbReference type="ARBA" id="ARBA00006484"/>
    </source>
</evidence>
<dbReference type="Pfam" id="PF00106">
    <property type="entry name" value="adh_short"/>
    <property type="match status" value="1"/>
</dbReference>
<dbReference type="InterPro" id="IPR036291">
    <property type="entry name" value="NAD(P)-bd_dom_sf"/>
</dbReference>
<dbReference type="RefSeq" id="WP_345218205.1">
    <property type="nucleotide sequence ID" value="NZ_BAABGN010000013.1"/>
</dbReference>
<dbReference type="EMBL" id="BAABGN010000013">
    <property type="protein sequence ID" value="GAA4431788.1"/>
    <property type="molecule type" value="Genomic_DNA"/>
</dbReference>
<comment type="caution">
    <text evidence="5">The sequence shown here is derived from an EMBL/GenBank/DDBJ whole genome shotgun (WGS) entry which is preliminary data.</text>
</comment>
<evidence type="ECO:0000256" key="4">
    <source>
        <dbReference type="RuleBase" id="RU000363"/>
    </source>
</evidence>
<keyword evidence="3" id="KW-0560">Oxidoreductase</keyword>
<sequence length="245" mass="26372">MSDTQNTHSSTTTVLITGANKGLGYETARRLGELDWQIFLGARDEVRGREAAERLADDGADVTFVPLDVTSDESVDAAVQAVRERTDRLDVLINNAGVIGEPVAPAETLPRHFLPVFGVNVLGPVRVTHAFLPLLRAGHDPRVVNVSSGNGSMTIVTDPERLESTIDHLMYPSSKAALNMVTTQYAKAVPEIRFNLADPGFTATDLNGHQGTQTITEGTDAIFELATSSPGPTGHYRDREGALPW</sequence>
<keyword evidence="6" id="KW-1185">Reference proteome</keyword>
<evidence type="ECO:0000256" key="3">
    <source>
        <dbReference type="ARBA" id="ARBA00023002"/>
    </source>
</evidence>
<proteinExistence type="inferred from homology"/>
<dbReference type="PROSITE" id="PS00061">
    <property type="entry name" value="ADH_SHORT"/>
    <property type="match status" value="1"/>
</dbReference>
<evidence type="ECO:0000256" key="2">
    <source>
        <dbReference type="ARBA" id="ARBA00022857"/>
    </source>
</evidence>
<evidence type="ECO:0000313" key="6">
    <source>
        <dbReference type="Proteomes" id="UP001500622"/>
    </source>
</evidence>
<accession>A0ABP8LL35</accession>
<gene>
    <name evidence="5" type="ORF">GCM10023169_36700</name>
</gene>